<evidence type="ECO:0000313" key="3">
    <source>
        <dbReference type="Proteomes" id="UP000232063"/>
    </source>
</evidence>
<keyword evidence="1" id="KW-0472">Membrane</keyword>
<name>A0A2K8NW28_9MOLU</name>
<dbReference type="AlphaFoldDB" id="A0A2K8NW28"/>
<gene>
    <name evidence="2" type="ORF">ELUMI_v1c01150</name>
</gene>
<accession>A0A2K8NW28</accession>
<dbReference type="EMBL" id="CP024963">
    <property type="protein sequence ID" value="ATZ16843.1"/>
    <property type="molecule type" value="Genomic_DNA"/>
</dbReference>
<keyword evidence="3" id="KW-1185">Reference proteome</keyword>
<proteinExistence type="predicted"/>
<evidence type="ECO:0000256" key="1">
    <source>
        <dbReference type="SAM" id="Phobius"/>
    </source>
</evidence>
<dbReference type="KEGG" id="elj:ELUMI_v1c01150"/>
<reference evidence="2 3" key="1">
    <citation type="submission" date="2017-11" db="EMBL/GenBank/DDBJ databases">
        <title>Genome sequence of Entomoplasma luminosum PIMN-1 (ATCC 49195).</title>
        <authorList>
            <person name="Lo W.-S."/>
            <person name="Gasparich G.E."/>
            <person name="Kuo C.-H."/>
        </authorList>
    </citation>
    <scope>NUCLEOTIDE SEQUENCE [LARGE SCALE GENOMIC DNA]</scope>
    <source>
        <strain evidence="2 3">PIMN-1</strain>
    </source>
</reference>
<feature type="transmembrane region" description="Helical" evidence="1">
    <location>
        <begin position="92"/>
        <end position="115"/>
    </location>
</feature>
<organism evidence="2 3">
    <name type="scientific">Williamsoniiplasma luminosum</name>
    <dbReference type="NCBI Taxonomy" id="214888"/>
    <lineage>
        <taxon>Bacteria</taxon>
        <taxon>Bacillati</taxon>
        <taxon>Mycoplasmatota</taxon>
        <taxon>Mollicutes</taxon>
        <taxon>Entomoplasmatales</taxon>
        <taxon>Williamsoniiplasma</taxon>
    </lineage>
</organism>
<keyword evidence="1" id="KW-0812">Transmembrane</keyword>
<feature type="transmembrane region" description="Helical" evidence="1">
    <location>
        <begin position="58"/>
        <end position="80"/>
    </location>
</feature>
<dbReference type="Proteomes" id="UP000232063">
    <property type="component" value="Chromosome"/>
</dbReference>
<keyword evidence="1" id="KW-1133">Transmembrane helix</keyword>
<evidence type="ECO:0000313" key="2">
    <source>
        <dbReference type="EMBL" id="ATZ16843.1"/>
    </source>
</evidence>
<protein>
    <submittedName>
        <fullName evidence="2">Uncharacterized protein</fullName>
    </submittedName>
</protein>
<feature type="transmembrane region" description="Helical" evidence="1">
    <location>
        <begin position="6"/>
        <end position="25"/>
    </location>
</feature>
<sequence length="252" mass="30029">MAESTIFVCVALDLAFFAFSVTWGYGNWKKTLIYDVYKNLIDFSKFPLFFKKAKCKILICNLVCFFLTLIAYIISGYYFFIINKEHAFKNEVIWFFVISSIGWMLYIVITAYFYLKTSKIIASATHIYDIHDPELENKWNQENFKMDISHYQLNEITLIPNAGLRYLSFKKQLDIETNIYNKKILKAKTPNKKIKLFLGYLRIYGLFIWRMEKYSTGWIVINGKTVYINELKRAVIQNFFYYKNLNKEPEAR</sequence>